<dbReference type="Gramene" id="ERN12604">
    <property type="protein sequence ID" value="ERN12604"/>
    <property type="gene ID" value="AMTR_s00025p00225380"/>
</dbReference>
<reference evidence="4" key="1">
    <citation type="journal article" date="2013" name="Science">
        <title>The Amborella genome and the evolution of flowering plants.</title>
        <authorList>
            <consortium name="Amborella Genome Project"/>
        </authorList>
    </citation>
    <scope>NUCLEOTIDE SEQUENCE [LARGE SCALE GENOMIC DNA]</scope>
</reference>
<dbReference type="PRINTS" id="PR00625">
    <property type="entry name" value="JDOMAIN"/>
</dbReference>
<dbReference type="InterPro" id="IPR001623">
    <property type="entry name" value="DnaJ_domain"/>
</dbReference>
<organism evidence="3 4">
    <name type="scientific">Amborella trichopoda</name>
    <dbReference type="NCBI Taxonomy" id="13333"/>
    <lineage>
        <taxon>Eukaryota</taxon>
        <taxon>Viridiplantae</taxon>
        <taxon>Streptophyta</taxon>
        <taxon>Embryophyta</taxon>
        <taxon>Tracheophyta</taxon>
        <taxon>Spermatophyta</taxon>
        <taxon>Magnoliopsida</taxon>
        <taxon>Amborellales</taxon>
        <taxon>Amborellaceae</taxon>
        <taxon>Amborella</taxon>
    </lineage>
</organism>
<dbReference type="InterPro" id="IPR036869">
    <property type="entry name" value="J_dom_sf"/>
</dbReference>
<dbReference type="Proteomes" id="UP000017836">
    <property type="component" value="Unassembled WGS sequence"/>
</dbReference>
<dbReference type="STRING" id="13333.W1PXC2"/>
<evidence type="ECO:0000256" key="1">
    <source>
        <dbReference type="SAM" id="MobiDB-lite"/>
    </source>
</evidence>
<dbReference type="SUPFAM" id="SSF46565">
    <property type="entry name" value="Chaperone J-domain"/>
    <property type="match status" value="1"/>
</dbReference>
<evidence type="ECO:0000313" key="4">
    <source>
        <dbReference type="Proteomes" id="UP000017836"/>
    </source>
</evidence>
<dbReference type="KEGG" id="atr:18440822"/>
<protein>
    <recommendedName>
        <fullName evidence="2">J domain-containing protein</fullName>
    </recommendedName>
</protein>
<dbReference type="eggNOG" id="KOG0714">
    <property type="taxonomic scope" value="Eukaryota"/>
</dbReference>
<name>W1PXC2_AMBTC</name>
<feature type="region of interest" description="Disordered" evidence="1">
    <location>
        <begin position="230"/>
        <end position="251"/>
    </location>
</feature>
<feature type="domain" description="J" evidence="2">
    <location>
        <begin position="39"/>
        <end position="103"/>
    </location>
</feature>
<gene>
    <name evidence="3" type="ORF">AMTR_s00025p00225380</name>
</gene>
<evidence type="ECO:0000313" key="3">
    <source>
        <dbReference type="EMBL" id="ERN12604.1"/>
    </source>
</evidence>
<sequence>MGKKGADDAKSVLIAEICSIFSASLSSCKHSKAPKIPFDCYLLLGVDEKAGVDIIRKNYLRRALQLHPDKNKHPKAEFAFKLVLEAYACLSDETKRKTFDLERCKSACKYCLNQTQQSNRTPHDSPTNFFATEGPINLNLARAKLWRSGEGPPLSKKECRERVRKSLEREVQVIQNSLRAYRVPGRESPLFDPSRLLFPDYPYCRSSTNIKKGRPHFLEREFWHMIGKNNRNRREKPDSPIFEGGPQNRSMGLRTSCNPNSSWEHLKGSHVLYDLQSSCPQA</sequence>
<dbReference type="PANTHER" id="PTHR44137:SF13">
    <property type="entry name" value="CHAPERONE DNAJ-DOMAIN SUPERFAMILY PROTEIN"/>
    <property type="match status" value="1"/>
</dbReference>
<proteinExistence type="predicted"/>
<keyword evidence="4" id="KW-1185">Reference proteome</keyword>
<dbReference type="PROSITE" id="PS00636">
    <property type="entry name" value="DNAJ_1"/>
    <property type="match status" value="1"/>
</dbReference>
<dbReference type="AlphaFoldDB" id="W1PXC2"/>
<dbReference type="OMA" id="ATMPCAP"/>
<dbReference type="PANTHER" id="PTHR44137">
    <property type="entry name" value="BNAC03G44070D PROTEIN"/>
    <property type="match status" value="1"/>
</dbReference>
<dbReference type="InterPro" id="IPR018253">
    <property type="entry name" value="DnaJ_domain_CS"/>
</dbReference>
<dbReference type="Pfam" id="PF00226">
    <property type="entry name" value="DnaJ"/>
    <property type="match status" value="1"/>
</dbReference>
<dbReference type="OrthoDB" id="10250354at2759"/>
<dbReference type="Gene3D" id="1.10.287.110">
    <property type="entry name" value="DnaJ domain"/>
    <property type="match status" value="1"/>
</dbReference>
<dbReference type="CDD" id="cd06257">
    <property type="entry name" value="DnaJ"/>
    <property type="match status" value="1"/>
</dbReference>
<dbReference type="SMART" id="SM00271">
    <property type="entry name" value="DnaJ"/>
    <property type="match status" value="1"/>
</dbReference>
<evidence type="ECO:0000259" key="2">
    <source>
        <dbReference type="PROSITE" id="PS50076"/>
    </source>
</evidence>
<dbReference type="PROSITE" id="PS51257">
    <property type="entry name" value="PROKAR_LIPOPROTEIN"/>
    <property type="match status" value="1"/>
</dbReference>
<dbReference type="HOGENOM" id="CLU_073193_1_0_1"/>
<accession>W1PXC2</accession>
<dbReference type="PROSITE" id="PS50076">
    <property type="entry name" value="DNAJ_2"/>
    <property type="match status" value="1"/>
</dbReference>
<dbReference type="EMBL" id="KI392614">
    <property type="protein sequence ID" value="ERN12604.1"/>
    <property type="molecule type" value="Genomic_DNA"/>
</dbReference>